<proteinExistence type="inferred from homology"/>
<dbReference type="STRING" id="269670.SAMN02982927_02190"/>
<evidence type="ECO:0000256" key="2">
    <source>
        <dbReference type="ARBA" id="ARBA00010892"/>
    </source>
</evidence>
<dbReference type="EMBL" id="FOOY01000014">
    <property type="protein sequence ID" value="SFG60615.1"/>
    <property type="molecule type" value="Genomic_DNA"/>
</dbReference>
<feature type="transmembrane region" description="Helical" evidence="8">
    <location>
        <begin position="76"/>
        <end position="100"/>
    </location>
</feature>
<dbReference type="PANTHER" id="PTHR31611">
    <property type="entry name" value="HIGH-AFFINITY NICKEL TRANSPORT PROTEIN NIC1"/>
    <property type="match status" value="1"/>
</dbReference>
<dbReference type="GO" id="GO:0015099">
    <property type="term" value="F:nickel cation transmembrane transporter activity"/>
    <property type="evidence" value="ECO:0007669"/>
    <property type="project" value="UniProtKB-UniRule"/>
</dbReference>
<protein>
    <recommendedName>
        <fullName evidence="8">Nickel/cobalt efflux system</fullName>
    </recommendedName>
</protein>
<evidence type="ECO:0000256" key="1">
    <source>
        <dbReference type="ARBA" id="ARBA00004127"/>
    </source>
</evidence>
<keyword evidence="10" id="KW-1185">Reference proteome</keyword>
<reference evidence="10" key="1">
    <citation type="submission" date="2016-10" db="EMBL/GenBank/DDBJ databases">
        <authorList>
            <person name="Varghese N."/>
            <person name="Submissions S."/>
        </authorList>
    </citation>
    <scope>NUCLEOTIDE SEQUENCE [LARGE SCALE GENOMIC DNA]</scope>
    <source>
        <strain evidence="10">ATCC 700379</strain>
    </source>
</reference>
<gene>
    <name evidence="9" type="ORF">SAMN02982927_02190</name>
</gene>
<feature type="transmembrane region" description="Helical" evidence="8">
    <location>
        <begin position="301"/>
        <end position="321"/>
    </location>
</feature>
<dbReference type="Pfam" id="PF03824">
    <property type="entry name" value="NicO"/>
    <property type="match status" value="1"/>
</dbReference>
<evidence type="ECO:0000313" key="9">
    <source>
        <dbReference type="EMBL" id="SFG60615.1"/>
    </source>
</evidence>
<dbReference type="InterPro" id="IPR004688">
    <property type="entry name" value="Ni/Co_transpt"/>
</dbReference>
<dbReference type="InterPro" id="IPR011541">
    <property type="entry name" value="Ni/Co_transpt_high_affinity"/>
</dbReference>
<dbReference type="GO" id="GO:0012505">
    <property type="term" value="C:endomembrane system"/>
    <property type="evidence" value="ECO:0007669"/>
    <property type="project" value="UniProtKB-SubCell"/>
</dbReference>
<keyword evidence="7 8" id="KW-0472">Membrane</keyword>
<evidence type="ECO:0000256" key="6">
    <source>
        <dbReference type="ARBA" id="ARBA00022989"/>
    </source>
</evidence>
<dbReference type="PANTHER" id="PTHR31611:SF0">
    <property type="entry name" value="HIGH-AFFINITY NICKEL TRANSPORT PROTEIN NIC1"/>
    <property type="match status" value="1"/>
</dbReference>
<keyword evidence="3 8" id="KW-0813">Transport</keyword>
<feature type="transmembrane region" description="Helical" evidence="8">
    <location>
        <begin position="6"/>
        <end position="27"/>
    </location>
</feature>
<dbReference type="AlphaFoldDB" id="A0A1I2T6N5"/>
<comment type="subcellular location">
    <subcellularLocation>
        <location evidence="8">Cell membrane</location>
        <topology evidence="8">Multi-pass membrane protein</topology>
    </subcellularLocation>
    <subcellularLocation>
        <location evidence="1">Endomembrane system</location>
        <topology evidence="1">Multi-pass membrane protein</topology>
    </subcellularLocation>
</comment>
<evidence type="ECO:0000256" key="4">
    <source>
        <dbReference type="ARBA" id="ARBA00022596"/>
    </source>
</evidence>
<evidence type="ECO:0000256" key="3">
    <source>
        <dbReference type="ARBA" id="ARBA00022448"/>
    </source>
</evidence>
<evidence type="ECO:0000256" key="5">
    <source>
        <dbReference type="ARBA" id="ARBA00022692"/>
    </source>
</evidence>
<name>A0A1I2T6N5_9BACL</name>
<evidence type="ECO:0000256" key="7">
    <source>
        <dbReference type="ARBA" id="ARBA00023136"/>
    </source>
</evidence>
<feature type="transmembrane region" description="Helical" evidence="8">
    <location>
        <begin position="212"/>
        <end position="233"/>
    </location>
</feature>
<dbReference type="NCBIfam" id="TIGR00802">
    <property type="entry name" value="nico"/>
    <property type="match status" value="1"/>
</dbReference>
<comment type="similarity">
    <text evidence="2 8">Belongs to the NiCoT transporter (TC 2.A.52) family.</text>
</comment>
<dbReference type="Proteomes" id="UP000198752">
    <property type="component" value="Unassembled WGS sequence"/>
</dbReference>
<accession>A0A1I2T6N5</accession>
<keyword evidence="5 8" id="KW-0812">Transmembrane</keyword>
<keyword evidence="6 8" id="KW-1133">Transmembrane helix</keyword>
<feature type="transmembrane region" description="Helical" evidence="8">
    <location>
        <begin position="254"/>
        <end position="281"/>
    </location>
</feature>
<feature type="transmembrane region" description="Helical" evidence="8">
    <location>
        <begin position="112"/>
        <end position="135"/>
    </location>
</feature>
<keyword evidence="4" id="KW-0533">Nickel</keyword>
<evidence type="ECO:0000256" key="8">
    <source>
        <dbReference type="RuleBase" id="RU362101"/>
    </source>
</evidence>
<feature type="transmembrane region" description="Helical" evidence="8">
    <location>
        <begin position="171"/>
        <end position="192"/>
    </location>
</feature>
<organism evidence="9 10">
    <name type="scientific">Sporolactobacillus nakayamae</name>
    <dbReference type="NCBI Taxonomy" id="269670"/>
    <lineage>
        <taxon>Bacteria</taxon>
        <taxon>Bacillati</taxon>
        <taxon>Bacillota</taxon>
        <taxon>Bacilli</taxon>
        <taxon>Bacillales</taxon>
        <taxon>Sporolactobacillaceae</taxon>
        <taxon>Sporolactobacillus</taxon>
    </lineage>
</organism>
<evidence type="ECO:0000313" key="10">
    <source>
        <dbReference type="Proteomes" id="UP000198752"/>
    </source>
</evidence>
<dbReference type="GO" id="GO:0005886">
    <property type="term" value="C:plasma membrane"/>
    <property type="evidence" value="ECO:0007669"/>
    <property type="project" value="UniProtKB-SubCell"/>
</dbReference>
<sequence length="334" mass="37495">MLKKCFPYYTGSFILHAIGISLLLLVAKSNPVMLGLGLVAYTLGLRHAFDADHIAAIDNVVRKLTQQKKNPMGVGFYFSLGHSSVVLLMAVGLALSVRWAQHHLPLFEHVGGFIGATVSGSFLIVIAVINLFIVVDLQKVFRRLKKHEFDQEQFEQLLESRGFLSRAFKPLFAFINQSWHVFPLGFLFGLGFDTATEISLLALSAESARTHMSFAAILALPLLFAAGMNVMDTTDSVMMTRAYHWALDTPVRKVYYNLTVTTVSVMAALMIGVVELAQVAGELFQLKGSFWNWVQRIDLNWMGYGLIILFITVWAVAYLIWKFLRIDQRWSKAI</sequence>